<name>A0A927RC36_9ACTN</name>
<dbReference type="PANTHER" id="PTHR43689:SF8">
    <property type="entry name" value="ALPHA_BETA-HYDROLASES SUPERFAMILY PROTEIN"/>
    <property type="match status" value="1"/>
</dbReference>
<dbReference type="Proteomes" id="UP000638648">
    <property type="component" value="Unassembled WGS sequence"/>
</dbReference>
<feature type="domain" description="AB hydrolase-1" evidence="1">
    <location>
        <begin position="25"/>
        <end position="262"/>
    </location>
</feature>
<organism evidence="2 3">
    <name type="scientific">Actinopolymorpha pittospori</name>
    <dbReference type="NCBI Taxonomy" id="648752"/>
    <lineage>
        <taxon>Bacteria</taxon>
        <taxon>Bacillati</taxon>
        <taxon>Actinomycetota</taxon>
        <taxon>Actinomycetes</taxon>
        <taxon>Propionibacteriales</taxon>
        <taxon>Actinopolymorphaceae</taxon>
        <taxon>Actinopolymorpha</taxon>
    </lineage>
</organism>
<dbReference type="RefSeq" id="WP_192750801.1">
    <property type="nucleotide sequence ID" value="NZ_BAABJL010000109.1"/>
</dbReference>
<dbReference type="Pfam" id="PF00561">
    <property type="entry name" value="Abhydrolase_1"/>
    <property type="match status" value="1"/>
</dbReference>
<dbReference type="EMBL" id="JADBEM010000001">
    <property type="protein sequence ID" value="MBE1606720.1"/>
    <property type="molecule type" value="Genomic_DNA"/>
</dbReference>
<dbReference type="Gene3D" id="3.40.50.1820">
    <property type="entry name" value="alpha/beta hydrolase"/>
    <property type="match status" value="1"/>
</dbReference>
<protein>
    <submittedName>
        <fullName evidence="2">Pimeloyl-ACP methyl ester carboxylesterase</fullName>
    </submittedName>
</protein>
<keyword evidence="3" id="KW-1185">Reference proteome</keyword>
<dbReference type="PANTHER" id="PTHR43689">
    <property type="entry name" value="HYDROLASE"/>
    <property type="match status" value="1"/>
</dbReference>
<evidence type="ECO:0000259" key="1">
    <source>
        <dbReference type="Pfam" id="PF00561"/>
    </source>
</evidence>
<dbReference type="AlphaFoldDB" id="A0A927RC36"/>
<dbReference type="InterPro" id="IPR000073">
    <property type="entry name" value="AB_hydrolase_1"/>
</dbReference>
<dbReference type="InterPro" id="IPR029058">
    <property type="entry name" value="AB_hydrolase_fold"/>
</dbReference>
<accession>A0A927RC36</accession>
<dbReference type="GO" id="GO:0003824">
    <property type="term" value="F:catalytic activity"/>
    <property type="evidence" value="ECO:0007669"/>
    <property type="project" value="InterPro"/>
</dbReference>
<dbReference type="SUPFAM" id="SSF53474">
    <property type="entry name" value="alpha/beta-Hydrolases"/>
    <property type="match status" value="1"/>
</dbReference>
<evidence type="ECO:0000313" key="3">
    <source>
        <dbReference type="Proteomes" id="UP000638648"/>
    </source>
</evidence>
<proteinExistence type="predicted"/>
<gene>
    <name evidence="2" type="ORF">HEB94_003568</name>
</gene>
<reference evidence="2" key="1">
    <citation type="submission" date="2020-10" db="EMBL/GenBank/DDBJ databases">
        <title>Sequencing the genomes of 1000 actinobacteria strains.</title>
        <authorList>
            <person name="Klenk H.-P."/>
        </authorList>
    </citation>
    <scope>NUCLEOTIDE SEQUENCE</scope>
    <source>
        <strain evidence="2">DSM 45354</strain>
    </source>
</reference>
<sequence>MTYLERSIVVDGVRLAYTDRGQGEPVVFVHGTPSHSYLWREVLPAVRAAGHRVLAYDLLGYGASERPLDRDTSVEAQADLLDRFLTALGLDAVNLVAHDIGGAVGQILAVDRPARVRRLILLDTVSYDSWPSATWRDVVDEYLDDVHVGAQEFERMLTGQLEQAVHDPRRMSGDVLAAYLGACRGRLGRASFFEHQVRHYDAAPTMRVAPRLHELRIPVRVVWGAADRWQPVGYAERLAGDIPGADLVVVPDAGHFLPEDAPSAVAEQVRELLAVDVSPPQG</sequence>
<dbReference type="PRINTS" id="PR00111">
    <property type="entry name" value="ABHYDROLASE"/>
</dbReference>
<dbReference type="PRINTS" id="PR00412">
    <property type="entry name" value="EPOXHYDRLASE"/>
</dbReference>
<comment type="caution">
    <text evidence="2">The sequence shown here is derived from an EMBL/GenBank/DDBJ whole genome shotgun (WGS) entry which is preliminary data.</text>
</comment>
<evidence type="ECO:0000313" key="2">
    <source>
        <dbReference type="EMBL" id="MBE1606720.1"/>
    </source>
</evidence>
<dbReference type="InterPro" id="IPR000639">
    <property type="entry name" value="Epox_hydrolase-like"/>
</dbReference>